<dbReference type="Proteomes" id="UP000628448">
    <property type="component" value="Unassembled WGS sequence"/>
</dbReference>
<dbReference type="Pfam" id="PF13385">
    <property type="entry name" value="Laminin_G_3"/>
    <property type="match status" value="1"/>
</dbReference>
<name>A0A931H0I1_9BACT</name>
<dbReference type="SUPFAM" id="SSF49899">
    <property type="entry name" value="Concanavalin A-like lectins/glucanases"/>
    <property type="match status" value="1"/>
</dbReference>
<evidence type="ECO:0000256" key="2">
    <source>
        <dbReference type="ARBA" id="ARBA00023157"/>
    </source>
</evidence>
<dbReference type="InterPro" id="IPR006558">
    <property type="entry name" value="LamG-like"/>
</dbReference>
<reference evidence="4" key="1">
    <citation type="submission" date="2020-11" db="EMBL/GenBank/DDBJ databases">
        <title>Bacterial whole genome sequence for Panacibacter sp. DH6.</title>
        <authorList>
            <person name="Le V."/>
            <person name="Ko S."/>
            <person name="Ahn C.-Y."/>
            <person name="Oh H.-M."/>
        </authorList>
    </citation>
    <scope>NUCLEOTIDE SEQUENCE</scope>
    <source>
        <strain evidence="4">DH6</strain>
    </source>
</reference>
<accession>A0A931H0I1</accession>
<dbReference type="GO" id="GO:0005975">
    <property type="term" value="P:carbohydrate metabolic process"/>
    <property type="evidence" value="ECO:0007669"/>
    <property type="project" value="UniProtKB-ARBA"/>
</dbReference>
<dbReference type="PROSITE" id="PS51257">
    <property type="entry name" value="PROKAR_LIPOPROTEIN"/>
    <property type="match status" value="1"/>
</dbReference>
<dbReference type="PANTHER" id="PTHR42535:SF2">
    <property type="entry name" value="CHROMOSOME UNDETERMINED SCAFFOLD_146, WHOLE GENOME SHOTGUN SEQUENCE"/>
    <property type="match status" value="1"/>
</dbReference>
<dbReference type="RefSeq" id="WP_196992810.1">
    <property type="nucleotide sequence ID" value="NZ_JADWYR010000003.1"/>
</dbReference>
<dbReference type="EMBL" id="JADWYR010000003">
    <property type="protein sequence ID" value="MBG9378717.1"/>
    <property type="molecule type" value="Genomic_DNA"/>
</dbReference>
<dbReference type="Gene3D" id="2.60.120.200">
    <property type="match status" value="1"/>
</dbReference>
<keyword evidence="2" id="KW-1015">Disulfide bond</keyword>
<dbReference type="PANTHER" id="PTHR42535">
    <property type="entry name" value="OOKINETE PROTEIN, PUTATIVE-RELATED"/>
    <property type="match status" value="1"/>
</dbReference>
<sequence length="266" mass="30199">MKTNLIVSCIAVLTLMQSCQKDYVQKTENALVSTSQEDLIDARLNDSSLLCYYPFNSNLKDKSGHNNHGALVGNISFVTDRFGRPSKAASFAASNTYIEVPEADFVGLTEMTVSMDFYATTSNRQLLFSKITHDIPYTSPDWNASLVLVIEQANADPIQFNTKKEGYCNSPWDWDWNTTINSNTNFELNKWNHIAVTFNDNEQKMYLNGVLVGSQPKVSSPVCQAEPLRLGVWWSQDPLYFEGYMDEVRIFNRVLTDKEIKRLSTK</sequence>
<evidence type="ECO:0000313" key="5">
    <source>
        <dbReference type="Proteomes" id="UP000628448"/>
    </source>
</evidence>
<dbReference type="InterPro" id="IPR013320">
    <property type="entry name" value="ConA-like_dom_sf"/>
</dbReference>
<evidence type="ECO:0000256" key="1">
    <source>
        <dbReference type="ARBA" id="ARBA00022729"/>
    </source>
</evidence>
<dbReference type="AlphaFoldDB" id="A0A931H0I1"/>
<proteinExistence type="predicted"/>
<protein>
    <submittedName>
        <fullName evidence="4">LamG domain-containing protein</fullName>
    </submittedName>
</protein>
<evidence type="ECO:0000313" key="4">
    <source>
        <dbReference type="EMBL" id="MBG9378717.1"/>
    </source>
</evidence>
<feature type="domain" description="LamG-like jellyroll fold" evidence="3">
    <location>
        <begin position="109"/>
        <end position="258"/>
    </location>
</feature>
<keyword evidence="5" id="KW-1185">Reference proteome</keyword>
<keyword evidence="1" id="KW-0732">Signal</keyword>
<comment type="caution">
    <text evidence="4">The sequence shown here is derived from an EMBL/GenBank/DDBJ whole genome shotgun (WGS) entry which is preliminary data.</text>
</comment>
<dbReference type="SMART" id="SM00560">
    <property type="entry name" value="LamGL"/>
    <property type="match status" value="1"/>
</dbReference>
<dbReference type="GO" id="GO:0004553">
    <property type="term" value="F:hydrolase activity, hydrolyzing O-glycosyl compounds"/>
    <property type="evidence" value="ECO:0007669"/>
    <property type="project" value="UniProtKB-ARBA"/>
</dbReference>
<evidence type="ECO:0000259" key="3">
    <source>
        <dbReference type="SMART" id="SM00560"/>
    </source>
</evidence>
<organism evidence="4 5">
    <name type="scientific">Panacibacter microcysteis</name>
    <dbReference type="NCBI Taxonomy" id="2793269"/>
    <lineage>
        <taxon>Bacteria</taxon>
        <taxon>Pseudomonadati</taxon>
        <taxon>Bacteroidota</taxon>
        <taxon>Chitinophagia</taxon>
        <taxon>Chitinophagales</taxon>
        <taxon>Chitinophagaceae</taxon>
        <taxon>Panacibacter</taxon>
    </lineage>
</organism>
<gene>
    <name evidence="4" type="ORF">I5907_20970</name>
</gene>